<dbReference type="SMART" id="SM00534">
    <property type="entry name" value="MUTSac"/>
    <property type="match status" value="1"/>
</dbReference>
<dbReference type="SUPFAM" id="SSF48334">
    <property type="entry name" value="DNA repair protein MutS, domain III"/>
    <property type="match status" value="1"/>
</dbReference>
<dbReference type="InterPro" id="IPR045076">
    <property type="entry name" value="MutS"/>
</dbReference>
<evidence type="ECO:0000256" key="5">
    <source>
        <dbReference type="ARBA" id="ARBA00023254"/>
    </source>
</evidence>
<dbReference type="SUPFAM" id="SSF53150">
    <property type="entry name" value="DNA repair protein MutS, domain II"/>
    <property type="match status" value="1"/>
</dbReference>
<evidence type="ECO:0000259" key="7">
    <source>
        <dbReference type="PROSITE" id="PS00486"/>
    </source>
</evidence>
<dbReference type="InterPro" id="IPR036678">
    <property type="entry name" value="MutS_con_dom_sf"/>
</dbReference>
<keyword evidence="5" id="KW-0469">Meiosis</keyword>
<gene>
    <name evidence="8" type="ORF">IAS62_000572</name>
</gene>
<evidence type="ECO:0000256" key="1">
    <source>
        <dbReference type="ARBA" id="ARBA00006271"/>
    </source>
</evidence>
<name>A0ABZ2AQ59_9TREE</name>
<keyword evidence="2" id="KW-0547">Nucleotide-binding</keyword>
<dbReference type="RefSeq" id="XP_064718533.1">
    <property type="nucleotide sequence ID" value="XM_064862461.1"/>
</dbReference>
<dbReference type="PROSITE" id="PS00486">
    <property type="entry name" value="DNA_MISMATCH_REPAIR_2"/>
    <property type="match status" value="1"/>
</dbReference>
<sequence>MPFPGQQHTIALEKFKTVSPNASTHRRSAAGSAKFQSTTRPSTRASTRIGDVPSHVVALLQGKGHGIEIGIAAICLLTGQTVITQVADNASFDKTVQQLYAHPPDTIIVPDTMLQIGPAEVRHDEYEIECIGVDRSHWNRQTGRDFVEDLAVDDERKASTLMAIENKFYALCALSALFKYLQTWRNIEFPERSLRMKYMVAEGIMFIDIQTAKNLELVRNNLTNKATHTLYSVLNHCHTPMGMRLLRTCILQPSNVLSIIEGRLDAVQKLVTAQEKLTALRSKLSTVSKLDLESIVAQILHQDLAQTDVAITDHRISLLLDLMDYLQSIKSINADLAGERCKLLDMITRCLSDKQLDNIFCIVSNCLSRDATSLRKNRKHQNARIARLFAVKAGFAPLLDVARQSYQENLQDIYDLESEVNGKYGLNCQIENVGGTFQFSILSGQPESLLPSEFIGIEKAKNKIRFSSQELLKRCAKLSQSHQEVLLISGKTINDLIAQVKHDLGGLYHCAEAIASLDMIASFAFSALNSNNIRPDFNETLAIHGGRHPILDKLLSAGDCIPNNVYAARGSATFQIIQGPNMSGKSTYLKQIGLLTVQAMIGCFVPAEYACFILHDSLLSRLSNDDSMEKCLSTFASEMAASLVLIDELGRGTSSLEGIGLSHAIAESLITRQQSIVFFTTHFRDLGVILGNLPGVVKLHLKVQQCNTKALSPTEFSTSFAYKVAEGAAPMEHYGLEIAKLASLPSTVLQRASEVAAQLSELEEQGRHSNLGNTSMRHRKILWELRAKLKQVQSCSRLDNDTLGEFLQNLQAQCYLTLRQSLEMAHTTISSSETG</sequence>
<dbReference type="GeneID" id="89987348"/>
<dbReference type="Pfam" id="PF05192">
    <property type="entry name" value="MutS_III"/>
    <property type="match status" value="1"/>
</dbReference>
<dbReference type="Proteomes" id="UP001432216">
    <property type="component" value="Chromosome 1"/>
</dbReference>
<keyword evidence="9" id="KW-1185">Reference proteome</keyword>
<comment type="similarity">
    <text evidence="1">Belongs to the DNA mismatch repair MutS family.</text>
</comment>
<evidence type="ECO:0000256" key="3">
    <source>
        <dbReference type="ARBA" id="ARBA00022840"/>
    </source>
</evidence>
<dbReference type="PIRSF" id="PIRSF037677">
    <property type="entry name" value="DNA_mis_repair_Msh6"/>
    <property type="match status" value="1"/>
</dbReference>
<dbReference type="InterPro" id="IPR027417">
    <property type="entry name" value="P-loop_NTPase"/>
</dbReference>
<feature type="compositionally biased region" description="Low complexity" evidence="6">
    <location>
        <begin position="37"/>
        <end position="47"/>
    </location>
</feature>
<feature type="domain" description="DNA mismatch repair proteins mutS family" evidence="7">
    <location>
        <begin position="642"/>
        <end position="658"/>
    </location>
</feature>
<dbReference type="InterPro" id="IPR007861">
    <property type="entry name" value="DNA_mismatch_repair_MutS_clamp"/>
</dbReference>
<evidence type="ECO:0000256" key="4">
    <source>
        <dbReference type="ARBA" id="ARBA00023125"/>
    </source>
</evidence>
<protein>
    <recommendedName>
        <fullName evidence="7">DNA mismatch repair proteins mutS family domain-containing protein</fullName>
    </recommendedName>
</protein>
<dbReference type="InterPro" id="IPR017261">
    <property type="entry name" value="DNA_mismatch_repair_MutS/MSH"/>
</dbReference>
<keyword evidence="4" id="KW-0238">DNA-binding</keyword>
<evidence type="ECO:0000256" key="2">
    <source>
        <dbReference type="ARBA" id="ARBA00022741"/>
    </source>
</evidence>
<dbReference type="Pfam" id="PF05190">
    <property type="entry name" value="MutS_IV"/>
    <property type="match status" value="1"/>
</dbReference>
<feature type="region of interest" description="Disordered" evidence="6">
    <location>
        <begin position="19"/>
        <end position="47"/>
    </location>
</feature>
<dbReference type="SMART" id="SM00533">
    <property type="entry name" value="MUTSd"/>
    <property type="match status" value="1"/>
</dbReference>
<dbReference type="PANTHER" id="PTHR11361:SF21">
    <property type="entry name" value="MUTS PROTEIN HOMOLOG 4"/>
    <property type="match status" value="1"/>
</dbReference>
<dbReference type="Gene3D" id="3.40.50.300">
    <property type="entry name" value="P-loop containing nucleotide triphosphate hydrolases"/>
    <property type="match status" value="1"/>
</dbReference>
<accession>A0ABZ2AQ59</accession>
<organism evidence="8 9">
    <name type="scientific">Cryptococcus decagattii</name>
    <dbReference type="NCBI Taxonomy" id="1859122"/>
    <lineage>
        <taxon>Eukaryota</taxon>
        <taxon>Fungi</taxon>
        <taxon>Dikarya</taxon>
        <taxon>Basidiomycota</taxon>
        <taxon>Agaricomycotina</taxon>
        <taxon>Tremellomycetes</taxon>
        <taxon>Tremellales</taxon>
        <taxon>Cryptococcaceae</taxon>
        <taxon>Cryptococcus</taxon>
        <taxon>Cryptococcus gattii species complex</taxon>
    </lineage>
</organism>
<reference evidence="8 9" key="1">
    <citation type="submission" date="2024-01" db="EMBL/GenBank/DDBJ databases">
        <title>Comparative genomics of Cryptococcus and Kwoniella reveals pathogenesis evolution and contrasting modes of karyotype evolution via chromosome fusion or intercentromeric recombination.</title>
        <authorList>
            <person name="Coelho M.A."/>
            <person name="David-Palma M."/>
            <person name="Shea T."/>
            <person name="Bowers K."/>
            <person name="McGinley-Smith S."/>
            <person name="Mohammad A.W."/>
            <person name="Gnirke A."/>
            <person name="Yurkov A.M."/>
            <person name="Nowrousian M."/>
            <person name="Sun S."/>
            <person name="Cuomo C.A."/>
            <person name="Heitman J."/>
        </authorList>
    </citation>
    <scope>NUCLEOTIDE SEQUENCE [LARGE SCALE GENOMIC DNA]</scope>
    <source>
        <strain evidence="8 9">7685027</strain>
    </source>
</reference>
<dbReference type="SUPFAM" id="SSF52540">
    <property type="entry name" value="P-loop containing nucleoside triphosphate hydrolases"/>
    <property type="match status" value="1"/>
</dbReference>
<dbReference type="InterPro" id="IPR000432">
    <property type="entry name" value="DNA_mismatch_repair_MutS_C"/>
</dbReference>
<dbReference type="Pfam" id="PF00488">
    <property type="entry name" value="MutS_V"/>
    <property type="match status" value="1"/>
</dbReference>
<dbReference type="EMBL" id="CP143806">
    <property type="protein sequence ID" value="WVO19293.1"/>
    <property type="molecule type" value="Genomic_DNA"/>
</dbReference>
<dbReference type="PANTHER" id="PTHR11361">
    <property type="entry name" value="DNA MISMATCH REPAIR PROTEIN MUTS FAMILY MEMBER"/>
    <property type="match status" value="1"/>
</dbReference>
<evidence type="ECO:0000313" key="9">
    <source>
        <dbReference type="Proteomes" id="UP001432216"/>
    </source>
</evidence>
<dbReference type="Gene3D" id="1.10.1420.10">
    <property type="match status" value="2"/>
</dbReference>
<keyword evidence="3" id="KW-0067">ATP-binding</keyword>
<proteinExistence type="inferred from homology"/>
<dbReference type="InterPro" id="IPR036187">
    <property type="entry name" value="DNA_mismatch_repair_MutS_sf"/>
</dbReference>
<evidence type="ECO:0000313" key="8">
    <source>
        <dbReference type="EMBL" id="WVO19293.1"/>
    </source>
</evidence>
<evidence type="ECO:0000256" key="6">
    <source>
        <dbReference type="SAM" id="MobiDB-lite"/>
    </source>
</evidence>
<dbReference type="InterPro" id="IPR007696">
    <property type="entry name" value="DNA_mismatch_repair_MutS_core"/>
</dbReference>